<feature type="transmembrane region" description="Helical" evidence="5">
    <location>
        <begin position="325"/>
        <end position="343"/>
    </location>
</feature>
<dbReference type="GO" id="GO:0050803">
    <property type="term" value="P:regulation of synapse structure or activity"/>
    <property type="evidence" value="ECO:0007669"/>
    <property type="project" value="TreeGrafter"/>
</dbReference>
<dbReference type="PANTHER" id="PTHR11662">
    <property type="entry name" value="SOLUTE CARRIER FAMILY 17"/>
    <property type="match status" value="1"/>
</dbReference>
<dbReference type="FunFam" id="1.20.1250.20:FF:000004">
    <property type="entry name" value="vesicular glutamate transporter 2 isoform X1"/>
    <property type="match status" value="1"/>
</dbReference>
<evidence type="ECO:0000256" key="5">
    <source>
        <dbReference type="SAM" id="Phobius"/>
    </source>
</evidence>
<feature type="transmembrane region" description="Helical" evidence="5">
    <location>
        <begin position="457"/>
        <end position="480"/>
    </location>
</feature>
<dbReference type="GO" id="GO:0005326">
    <property type="term" value="F:neurotransmitter transmembrane transporter activity"/>
    <property type="evidence" value="ECO:0007669"/>
    <property type="project" value="TreeGrafter"/>
</dbReference>
<dbReference type="FunFam" id="1.20.1250.20:FF:000226">
    <property type="entry name" value="Vesicular GLUtamate transporter"/>
    <property type="match status" value="1"/>
</dbReference>
<evidence type="ECO:0000259" key="6">
    <source>
        <dbReference type="PROSITE" id="PS50850"/>
    </source>
</evidence>
<keyword evidence="2 5" id="KW-0812">Transmembrane</keyword>
<evidence type="ECO:0000256" key="4">
    <source>
        <dbReference type="ARBA" id="ARBA00023136"/>
    </source>
</evidence>
<feature type="transmembrane region" description="Helical" evidence="5">
    <location>
        <begin position="400"/>
        <end position="418"/>
    </location>
</feature>
<evidence type="ECO:0000313" key="9">
    <source>
        <dbReference type="Proteomes" id="UP000070412"/>
    </source>
</evidence>
<dbReference type="InterPro" id="IPR020846">
    <property type="entry name" value="MFS_dom"/>
</dbReference>
<reference evidence="8" key="3">
    <citation type="submission" date="2022-06" db="UniProtKB">
        <authorList>
            <consortium name="EnsemblMetazoa"/>
        </authorList>
    </citation>
    <scope>IDENTIFICATION</scope>
</reference>
<protein>
    <submittedName>
        <fullName evidence="7">Vesicular glutamate transporter 2</fullName>
    </submittedName>
</protein>
<dbReference type="OrthoDB" id="2985014at2759"/>
<feature type="domain" description="Major facilitator superfamily (MFS) profile" evidence="6">
    <location>
        <begin position="95"/>
        <end position="515"/>
    </location>
</feature>
<name>A0A834R890_SARSC</name>
<feature type="transmembrane region" description="Helical" evidence="5">
    <location>
        <begin position="194"/>
        <end position="217"/>
    </location>
</feature>
<dbReference type="PANTHER" id="PTHR11662:SF456">
    <property type="entry name" value="VESICULAR GLUTAMATE TRANSPORTER, ISOFORM A"/>
    <property type="match status" value="1"/>
</dbReference>
<feature type="transmembrane region" description="Helical" evidence="5">
    <location>
        <begin position="229"/>
        <end position="249"/>
    </location>
</feature>
<dbReference type="GO" id="GO:0098700">
    <property type="term" value="P:neurotransmitter loading into synaptic vesicle"/>
    <property type="evidence" value="ECO:0007669"/>
    <property type="project" value="TreeGrafter"/>
</dbReference>
<feature type="transmembrane region" description="Helical" evidence="5">
    <location>
        <begin position="169"/>
        <end position="188"/>
    </location>
</feature>
<feature type="transmembrane region" description="Helical" evidence="5">
    <location>
        <begin position="139"/>
        <end position="162"/>
    </location>
</feature>
<feature type="transmembrane region" description="Helical" evidence="5">
    <location>
        <begin position="261"/>
        <end position="280"/>
    </location>
</feature>
<proteinExistence type="predicted"/>
<organism evidence="7">
    <name type="scientific">Sarcoptes scabiei</name>
    <name type="common">Itch mite</name>
    <name type="synonym">Acarus scabiei</name>
    <dbReference type="NCBI Taxonomy" id="52283"/>
    <lineage>
        <taxon>Eukaryota</taxon>
        <taxon>Metazoa</taxon>
        <taxon>Ecdysozoa</taxon>
        <taxon>Arthropoda</taxon>
        <taxon>Chelicerata</taxon>
        <taxon>Arachnida</taxon>
        <taxon>Acari</taxon>
        <taxon>Acariformes</taxon>
        <taxon>Sarcoptiformes</taxon>
        <taxon>Astigmata</taxon>
        <taxon>Psoroptidia</taxon>
        <taxon>Sarcoptoidea</taxon>
        <taxon>Sarcoptidae</taxon>
        <taxon>Sarcoptinae</taxon>
        <taxon>Sarcoptes</taxon>
    </lineage>
</organism>
<keyword evidence="4 5" id="KW-0472">Membrane</keyword>
<dbReference type="InterPro" id="IPR036259">
    <property type="entry name" value="MFS_trans_sf"/>
</dbReference>
<feature type="transmembrane region" description="Helical" evidence="5">
    <location>
        <begin position="363"/>
        <end position="380"/>
    </location>
</feature>
<dbReference type="GO" id="GO:0060076">
    <property type="term" value="C:excitatory synapse"/>
    <property type="evidence" value="ECO:0007669"/>
    <property type="project" value="TreeGrafter"/>
</dbReference>
<dbReference type="Pfam" id="PF07690">
    <property type="entry name" value="MFS_1"/>
    <property type="match status" value="1"/>
</dbReference>
<dbReference type="EnsemblMetazoa" id="SSS_9180s_mrna">
    <property type="protein sequence ID" value="KAF7492834.1"/>
    <property type="gene ID" value="SSS_9180"/>
</dbReference>
<gene>
    <name evidence="7" type="ORF">SSS_9180</name>
</gene>
<dbReference type="InterPro" id="IPR050382">
    <property type="entry name" value="MFS_Na/Anion_cotransporter"/>
</dbReference>
<accession>A0A834R890</accession>
<evidence type="ECO:0000256" key="1">
    <source>
        <dbReference type="ARBA" id="ARBA00004141"/>
    </source>
</evidence>
<keyword evidence="3 5" id="KW-1133">Transmembrane helix</keyword>
<dbReference type="EMBL" id="WVUK01000056">
    <property type="protein sequence ID" value="KAF7492834.1"/>
    <property type="molecule type" value="Genomic_DNA"/>
</dbReference>
<dbReference type="GO" id="GO:0005313">
    <property type="term" value="F:L-glutamate transmembrane transporter activity"/>
    <property type="evidence" value="ECO:0007669"/>
    <property type="project" value="TreeGrafter"/>
</dbReference>
<reference evidence="9" key="1">
    <citation type="journal article" date="2020" name="PLoS Negl. Trop. Dis.">
        <title>High-quality nuclear genome for Sarcoptes scabiei-A critical resource for a neglected parasite.</title>
        <authorList>
            <person name="Korhonen P.K."/>
            <person name="Gasser R.B."/>
            <person name="Ma G."/>
            <person name="Wang T."/>
            <person name="Stroehlein A.J."/>
            <person name="Young N.D."/>
            <person name="Ang C.S."/>
            <person name="Fernando D.D."/>
            <person name="Lu H.C."/>
            <person name="Taylor S."/>
            <person name="Reynolds S.L."/>
            <person name="Mofiz E."/>
            <person name="Najaraj S.H."/>
            <person name="Gowda H."/>
            <person name="Madugundu A."/>
            <person name="Renuse S."/>
            <person name="Holt D."/>
            <person name="Pandey A."/>
            <person name="Papenfuss A.T."/>
            <person name="Fischer K."/>
        </authorList>
    </citation>
    <scope>NUCLEOTIDE SEQUENCE [LARGE SCALE GENOMIC DNA]</scope>
</reference>
<evidence type="ECO:0000256" key="3">
    <source>
        <dbReference type="ARBA" id="ARBA00022989"/>
    </source>
</evidence>
<sequence>MPIDFENAYAIARETVSRFRTRDKAERMFDEDDIRHTRGDAPDLISKLGDSQQQQQYNNDAYQPNQKMFKGKGERWEKLLEPNCPCFPDMTKRYTIAMLSSIGFMISFGIRCNMGVAIVEMISNKTGEGPEFDWTPETIGVVDSSFFWGYLVTQIPGGFLAARYPANRVFGTAIAASAFLNMLLPGAAKMHPGYVMFVRILQGLVEGVTYPACHGIWRHWAPPMERSRLATLAFCGSYAGAVVGLPMSGLLTEMLGWETCFYFYGMLGLGWYAVWLWLSFERPSKHPTITRDELVYIESSLGPVTSKPPTLQSTPWAMIFHSMPVYAIIIANFCRSWTFYLLLISQPMYFKEVFDFDVEKSGLLGALPHLCMTFVVPLGGHLADFLRTSGQLTTTNVRKIFNCGGFGLEAFFLILVGSTDNTTFAIVCLTLAVGFSGFAISGFNVNHLDIAPRYASILMGISNGFGTLAGMLCPIVVNLMTKEKTPTEWQDVFILAGVIHICGVIFYGIFASGDLEPWAEPPKDEQLQMEQTHLPQVSNNGIGGGGYGGYQDTGLVQSDWNDGTNYKTWEDQNGTITTNPFGTTQPQQFDPNQAWEQSNNYYSSNMQSNYGTMETDSGNNNQKTFYETRAQYVQPGSAY</sequence>
<dbReference type="PROSITE" id="PS50850">
    <property type="entry name" value="MFS"/>
    <property type="match status" value="1"/>
</dbReference>
<evidence type="ECO:0000313" key="7">
    <source>
        <dbReference type="EMBL" id="KAF7492834.1"/>
    </source>
</evidence>
<dbReference type="InterPro" id="IPR011701">
    <property type="entry name" value="MFS"/>
</dbReference>
<dbReference type="GO" id="GO:0030672">
    <property type="term" value="C:synaptic vesicle membrane"/>
    <property type="evidence" value="ECO:0007669"/>
    <property type="project" value="TreeGrafter"/>
</dbReference>
<dbReference type="Proteomes" id="UP000070412">
    <property type="component" value="Unassembled WGS sequence"/>
</dbReference>
<evidence type="ECO:0000313" key="8">
    <source>
        <dbReference type="EnsemblMetazoa" id="KAF7492834.1"/>
    </source>
</evidence>
<comment type="subcellular location">
    <subcellularLocation>
        <location evidence="1">Membrane</location>
        <topology evidence="1">Multi-pass membrane protein</topology>
    </subcellularLocation>
</comment>
<dbReference type="Gene3D" id="1.20.1250.20">
    <property type="entry name" value="MFS general substrate transporter like domains"/>
    <property type="match status" value="2"/>
</dbReference>
<feature type="transmembrane region" description="Helical" evidence="5">
    <location>
        <begin position="424"/>
        <end position="445"/>
    </location>
</feature>
<feature type="transmembrane region" description="Helical" evidence="5">
    <location>
        <begin position="492"/>
        <end position="510"/>
    </location>
</feature>
<evidence type="ECO:0000256" key="2">
    <source>
        <dbReference type="ARBA" id="ARBA00022692"/>
    </source>
</evidence>
<reference evidence="7" key="2">
    <citation type="submission" date="2020-01" db="EMBL/GenBank/DDBJ databases">
        <authorList>
            <person name="Korhonen P.K.K."/>
            <person name="Guangxu M.G."/>
            <person name="Wang T.W."/>
            <person name="Stroehlein A.J.S."/>
            <person name="Young N.D."/>
            <person name="Ang C.-S.A."/>
            <person name="Fernando D.W.F."/>
            <person name="Lu H.L."/>
            <person name="Taylor S.T."/>
            <person name="Ehtesham M.E.M."/>
            <person name="Najaraj S.H.N."/>
            <person name="Harsha G.H.G."/>
            <person name="Madugundu A.M."/>
            <person name="Renuse S.R."/>
            <person name="Holt D.H."/>
            <person name="Pandey A.P."/>
            <person name="Papenfuss A.P."/>
            <person name="Gasser R.B.G."/>
            <person name="Fischer K.F."/>
        </authorList>
    </citation>
    <scope>NUCLEOTIDE SEQUENCE</scope>
    <source>
        <strain evidence="7">SSS_KF_BRIS2020</strain>
    </source>
</reference>
<dbReference type="AlphaFoldDB" id="A0A834R890"/>
<feature type="transmembrane region" description="Helical" evidence="5">
    <location>
        <begin position="96"/>
        <end position="119"/>
    </location>
</feature>
<keyword evidence="9" id="KW-1185">Reference proteome</keyword>
<dbReference type="GO" id="GO:0035249">
    <property type="term" value="P:synaptic transmission, glutamatergic"/>
    <property type="evidence" value="ECO:0007669"/>
    <property type="project" value="TreeGrafter"/>
</dbReference>
<dbReference type="CDD" id="cd17382">
    <property type="entry name" value="MFS_SLC17A6_7_8_VGluT"/>
    <property type="match status" value="1"/>
</dbReference>
<dbReference type="SUPFAM" id="SSF103473">
    <property type="entry name" value="MFS general substrate transporter"/>
    <property type="match status" value="1"/>
</dbReference>